<accession>A0AAW1CQU3</accession>
<dbReference type="EMBL" id="JAPXFL010000010">
    <property type="protein sequence ID" value="KAK9500390.1"/>
    <property type="molecule type" value="Genomic_DNA"/>
</dbReference>
<protein>
    <submittedName>
        <fullName evidence="1">Uncharacterized protein</fullName>
    </submittedName>
</protein>
<sequence>MQLFALGTHKLAMRRLYQNFKLIGLTVLPTEQLKVSKFVSPTCLKNGLSQLNNFLYSTQKLFNLDLISF</sequence>
<dbReference type="AlphaFoldDB" id="A0AAW1CQU3"/>
<organism evidence="1 2">
    <name type="scientific">Rhynocoris fuscipes</name>
    <dbReference type="NCBI Taxonomy" id="488301"/>
    <lineage>
        <taxon>Eukaryota</taxon>
        <taxon>Metazoa</taxon>
        <taxon>Ecdysozoa</taxon>
        <taxon>Arthropoda</taxon>
        <taxon>Hexapoda</taxon>
        <taxon>Insecta</taxon>
        <taxon>Pterygota</taxon>
        <taxon>Neoptera</taxon>
        <taxon>Paraneoptera</taxon>
        <taxon>Hemiptera</taxon>
        <taxon>Heteroptera</taxon>
        <taxon>Panheteroptera</taxon>
        <taxon>Cimicomorpha</taxon>
        <taxon>Reduviidae</taxon>
        <taxon>Harpactorinae</taxon>
        <taxon>Harpactorini</taxon>
        <taxon>Rhynocoris</taxon>
    </lineage>
</organism>
<gene>
    <name evidence="1" type="ORF">O3M35_001667</name>
</gene>
<reference evidence="1 2" key="1">
    <citation type="submission" date="2022-12" db="EMBL/GenBank/DDBJ databases">
        <title>Chromosome-level genome assembly of true bugs.</title>
        <authorList>
            <person name="Ma L."/>
            <person name="Li H."/>
        </authorList>
    </citation>
    <scope>NUCLEOTIDE SEQUENCE [LARGE SCALE GENOMIC DNA]</scope>
    <source>
        <strain evidence="1">Lab_2022b</strain>
    </source>
</reference>
<proteinExistence type="predicted"/>
<evidence type="ECO:0000313" key="2">
    <source>
        <dbReference type="Proteomes" id="UP001461498"/>
    </source>
</evidence>
<comment type="caution">
    <text evidence="1">The sequence shown here is derived from an EMBL/GenBank/DDBJ whole genome shotgun (WGS) entry which is preliminary data.</text>
</comment>
<keyword evidence="2" id="KW-1185">Reference proteome</keyword>
<evidence type="ECO:0000313" key="1">
    <source>
        <dbReference type="EMBL" id="KAK9500390.1"/>
    </source>
</evidence>
<name>A0AAW1CQU3_9HEMI</name>
<dbReference type="Proteomes" id="UP001461498">
    <property type="component" value="Unassembled WGS sequence"/>
</dbReference>